<dbReference type="OrthoDB" id="514854at2"/>
<evidence type="ECO:0000313" key="1">
    <source>
        <dbReference type="EMBL" id="KYC42042.1"/>
    </source>
</evidence>
<name>A0A139XBP8_9CYAN</name>
<gene>
    <name evidence="1" type="ORF">WA1_18750</name>
</gene>
<sequence>MDSQLGDKKHALTKCIQSLEGFALEVGFSEKEIFESFVEWLFEKDRERFDEVIKSLEAASEDTDTKSRQ</sequence>
<dbReference type="RefSeq" id="WP_017742045.1">
    <property type="nucleotide sequence ID" value="NZ_KQ976354.1"/>
</dbReference>
<accession>A0A139XBP8</accession>
<keyword evidence="2" id="KW-1185">Reference proteome</keyword>
<dbReference type="EMBL" id="ANNX02000020">
    <property type="protein sequence ID" value="KYC42042.1"/>
    <property type="molecule type" value="Genomic_DNA"/>
</dbReference>
<organism evidence="1 2">
    <name type="scientific">Scytonema hofmannii PCC 7110</name>
    <dbReference type="NCBI Taxonomy" id="128403"/>
    <lineage>
        <taxon>Bacteria</taxon>
        <taxon>Bacillati</taxon>
        <taxon>Cyanobacteriota</taxon>
        <taxon>Cyanophyceae</taxon>
        <taxon>Nostocales</taxon>
        <taxon>Scytonemataceae</taxon>
        <taxon>Scytonema</taxon>
    </lineage>
</organism>
<protein>
    <submittedName>
        <fullName evidence="1">Uncharacterized protein</fullName>
    </submittedName>
</protein>
<dbReference type="AlphaFoldDB" id="A0A139XBP8"/>
<evidence type="ECO:0000313" key="2">
    <source>
        <dbReference type="Proteomes" id="UP000076925"/>
    </source>
</evidence>
<proteinExistence type="predicted"/>
<reference evidence="1 2" key="1">
    <citation type="journal article" date="2013" name="Genome Biol. Evol.">
        <title>Genomes of Stigonematalean cyanobacteria (subsection V) and the evolution of oxygenic photosynthesis from prokaryotes to plastids.</title>
        <authorList>
            <person name="Dagan T."/>
            <person name="Roettger M."/>
            <person name="Stucken K."/>
            <person name="Landan G."/>
            <person name="Koch R."/>
            <person name="Major P."/>
            <person name="Gould S.B."/>
            <person name="Goremykin V.V."/>
            <person name="Rippka R."/>
            <person name="Tandeau de Marsac N."/>
            <person name="Gugger M."/>
            <person name="Lockhart P.J."/>
            <person name="Allen J.F."/>
            <person name="Brune I."/>
            <person name="Maus I."/>
            <person name="Puhler A."/>
            <person name="Martin W.F."/>
        </authorList>
    </citation>
    <scope>NUCLEOTIDE SEQUENCE [LARGE SCALE GENOMIC DNA]</scope>
    <source>
        <strain evidence="1 2">PCC 7110</strain>
    </source>
</reference>
<comment type="caution">
    <text evidence="1">The sequence shown here is derived from an EMBL/GenBank/DDBJ whole genome shotgun (WGS) entry which is preliminary data.</text>
</comment>
<dbReference type="Proteomes" id="UP000076925">
    <property type="component" value="Unassembled WGS sequence"/>
</dbReference>